<organism evidence="2 3">
    <name type="scientific">Paracidobacterium acidisoli</name>
    <dbReference type="NCBI Taxonomy" id="2303751"/>
    <lineage>
        <taxon>Bacteria</taxon>
        <taxon>Pseudomonadati</taxon>
        <taxon>Acidobacteriota</taxon>
        <taxon>Terriglobia</taxon>
        <taxon>Terriglobales</taxon>
        <taxon>Acidobacteriaceae</taxon>
        <taxon>Paracidobacterium</taxon>
    </lineage>
</organism>
<evidence type="ECO:0000313" key="3">
    <source>
        <dbReference type="Proteomes" id="UP000264702"/>
    </source>
</evidence>
<feature type="transmembrane region" description="Helical" evidence="1">
    <location>
        <begin position="100"/>
        <end position="119"/>
    </location>
</feature>
<dbReference type="Proteomes" id="UP000264702">
    <property type="component" value="Unassembled WGS sequence"/>
</dbReference>
<keyword evidence="1" id="KW-0472">Membrane</keyword>
<comment type="caution">
    <text evidence="2">The sequence shown here is derived from an EMBL/GenBank/DDBJ whole genome shotgun (WGS) entry which is preliminary data.</text>
</comment>
<proteinExistence type="predicted"/>
<keyword evidence="1" id="KW-1133">Transmembrane helix</keyword>
<keyword evidence="1" id="KW-0812">Transmembrane</keyword>
<sequence>MSAYLLVVLAVLSRVIPHEWLNFTAVGGSLLFFGARRPLRQAMWPVLALMATDYYLTVYAYNYPFHTSSYLVTWVWYAAVVVLGHILLAKKVSAGRVAGAVALSSTSFFVVSNYAVWIGSVATMYPHTLAGLAACYTAAMPFYRNDLLSTALVAGLAFGLPAMARKMSAGHEAQSKLSV</sequence>
<dbReference type="RefSeq" id="WP_117301769.1">
    <property type="nucleotide sequence ID" value="NZ_QVQT02000005.1"/>
</dbReference>
<name>A0A372ILT2_9BACT</name>
<dbReference type="EMBL" id="QVQT01000005">
    <property type="protein sequence ID" value="RFU15886.1"/>
    <property type="molecule type" value="Genomic_DNA"/>
</dbReference>
<keyword evidence="3" id="KW-1185">Reference proteome</keyword>
<dbReference type="InterPro" id="IPR046487">
    <property type="entry name" value="DUF6580"/>
</dbReference>
<feature type="transmembrane region" description="Helical" evidence="1">
    <location>
        <begin position="42"/>
        <end position="61"/>
    </location>
</feature>
<feature type="transmembrane region" description="Helical" evidence="1">
    <location>
        <begin position="147"/>
        <end position="164"/>
    </location>
</feature>
<dbReference type="Pfam" id="PF20221">
    <property type="entry name" value="DUF6580"/>
    <property type="match status" value="1"/>
</dbReference>
<protein>
    <submittedName>
        <fullName evidence="2">Uncharacterized protein</fullName>
    </submittedName>
</protein>
<feature type="transmembrane region" description="Helical" evidence="1">
    <location>
        <begin position="67"/>
        <end position="88"/>
    </location>
</feature>
<gene>
    <name evidence="2" type="ORF">D0Y96_15795</name>
</gene>
<dbReference type="AlphaFoldDB" id="A0A372ILT2"/>
<reference evidence="2 3" key="1">
    <citation type="submission" date="2018-08" db="EMBL/GenBank/DDBJ databases">
        <title>Acidipila sp. 4G-K13, an acidobacterium isolated from forest soil.</title>
        <authorList>
            <person name="Gao Z.-H."/>
            <person name="Qiu L.-H."/>
        </authorList>
    </citation>
    <scope>NUCLEOTIDE SEQUENCE [LARGE SCALE GENOMIC DNA]</scope>
    <source>
        <strain evidence="2 3">4G-K13</strain>
    </source>
</reference>
<evidence type="ECO:0000256" key="1">
    <source>
        <dbReference type="SAM" id="Phobius"/>
    </source>
</evidence>
<dbReference type="OrthoDB" id="9806699at2"/>
<evidence type="ECO:0000313" key="2">
    <source>
        <dbReference type="EMBL" id="RFU15886.1"/>
    </source>
</evidence>
<accession>A0A372ILT2</accession>